<evidence type="ECO:0000313" key="1">
    <source>
        <dbReference type="Proteomes" id="UP000887580"/>
    </source>
</evidence>
<protein>
    <submittedName>
        <fullName evidence="2">Peptidase M14 carboxypeptidase A domain-containing protein</fullName>
    </submittedName>
</protein>
<organism evidence="1 2">
    <name type="scientific">Panagrolaimus sp. PS1159</name>
    <dbReference type="NCBI Taxonomy" id="55785"/>
    <lineage>
        <taxon>Eukaryota</taxon>
        <taxon>Metazoa</taxon>
        <taxon>Ecdysozoa</taxon>
        <taxon>Nematoda</taxon>
        <taxon>Chromadorea</taxon>
        <taxon>Rhabditida</taxon>
        <taxon>Tylenchina</taxon>
        <taxon>Panagrolaimomorpha</taxon>
        <taxon>Panagrolaimoidea</taxon>
        <taxon>Panagrolaimidae</taxon>
        <taxon>Panagrolaimus</taxon>
    </lineage>
</organism>
<reference evidence="2" key="1">
    <citation type="submission" date="2022-11" db="UniProtKB">
        <authorList>
            <consortium name="WormBaseParasite"/>
        </authorList>
    </citation>
    <scope>IDENTIFICATION</scope>
</reference>
<name>A0AC35EX15_9BILA</name>
<dbReference type="WBParaSite" id="PS1159_v2.g11585.t1">
    <property type="protein sequence ID" value="PS1159_v2.g11585.t1"/>
    <property type="gene ID" value="PS1159_v2.g11585"/>
</dbReference>
<proteinExistence type="predicted"/>
<dbReference type="Proteomes" id="UP000887580">
    <property type="component" value="Unplaced"/>
</dbReference>
<sequence length="346" mass="39349">MKIGFIFLTVFASTFADNSQEYKSLIKVETDKLSKSKTFKNGDDPSKINLETYHNLTEINAYINAAAKKYNSIASIFNIGKSFQKRDILGIKIGNPKNGEKKAVLLHSLIHSREWITGATTIKLIYELLETVKYAAILDIVDFYIIPVFNVDGYEYTWTTDRMWRKSLSGPYNEGAIGVDLNRNFDWNWNDSVNQNSAPSDDTFSGLKAFSEIEDQNLKNFVEKIQPFSYWDFHSCSGDFFFPDGIHTLPIYKKYLKAGKIFVDAAAEIGDTGYQYCEPDTCIYNVTGDTMDYFFFKQNVTFSFATEIGPCTDGFEVPESKIQNLTDEFLAGFFAVINFLTSLNDN</sequence>
<accession>A0AC35EX15</accession>
<evidence type="ECO:0000313" key="2">
    <source>
        <dbReference type="WBParaSite" id="PS1159_v2.g11585.t1"/>
    </source>
</evidence>